<reference evidence="2" key="1">
    <citation type="submission" date="2012-05" db="EMBL/GenBank/DDBJ databases">
        <authorList>
            <person name="Krishnakumar V."/>
            <person name="Cheung F."/>
            <person name="Xiao Y."/>
            <person name="Chan A."/>
            <person name="Moskal W.A."/>
            <person name="Town C.D."/>
        </authorList>
    </citation>
    <scope>NUCLEOTIDE SEQUENCE</scope>
</reference>
<organism evidence="2">
    <name type="scientific">Lotus japonicus</name>
    <name type="common">Lotus corniculatus var. japonicus</name>
    <dbReference type="NCBI Taxonomy" id="34305"/>
    <lineage>
        <taxon>Eukaryota</taxon>
        <taxon>Viridiplantae</taxon>
        <taxon>Streptophyta</taxon>
        <taxon>Embryophyta</taxon>
        <taxon>Tracheophyta</taxon>
        <taxon>Spermatophyta</taxon>
        <taxon>Magnoliopsida</taxon>
        <taxon>eudicotyledons</taxon>
        <taxon>Gunneridae</taxon>
        <taxon>Pentapetalae</taxon>
        <taxon>rosids</taxon>
        <taxon>fabids</taxon>
        <taxon>Fabales</taxon>
        <taxon>Fabaceae</taxon>
        <taxon>Papilionoideae</taxon>
        <taxon>50 kb inversion clade</taxon>
        <taxon>NPAAA clade</taxon>
        <taxon>Hologalegina</taxon>
        <taxon>robinioid clade</taxon>
        <taxon>Loteae</taxon>
        <taxon>Lotus</taxon>
    </lineage>
</organism>
<evidence type="ECO:0000313" key="2">
    <source>
        <dbReference type="EMBL" id="AFK43780.1"/>
    </source>
</evidence>
<proteinExistence type="evidence at transcript level"/>
<accession>I3SU38</accession>
<name>I3SU38_LOTJA</name>
<feature type="region of interest" description="Disordered" evidence="1">
    <location>
        <begin position="12"/>
        <end position="34"/>
    </location>
</feature>
<dbReference type="EMBL" id="BT143986">
    <property type="protein sequence ID" value="AFK43780.1"/>
    <property type="molecule type" value="mRNA"/>
</dbReference>
<protein>
    <submittedName>
        <fullName evidence="2">Uncharacterized protein</fullName>
    </submittedName>
</protein>
<evidence type="ECO:0000256" key="1">
    <source>
        <dbReference type="SAM" id="MobiDB-lite"/>
    </source>
</evidence>
<sequence>MEYIDEPCHPFTFTSRRRSIPPPSDSPHSRRGRKGALTEAYLICTASRTGITLLKL</sequence>
<dbReference type="AlphaFoldDB" id="I3SU38"/>